<evidence type="ECO:0000313" key="1">
    <source>
        <dbReference type="EMBL" id="KAK4143169.1"/>
    </source>
</evidence>
<name>A0AAN6ZML2_9PEZI</name>
<organism evidence="1 2">
    <name type="scientific">Dichotomopilus funicola</name>
    <dbReference type="NCBI Taxonomy" id="1934379"/>
    <lineage>
        <taxon>Eukaryota</taxon>
        <taxon>Fungi</taxon>
        <taxon>Dikarya</taxon>
        <taxon>Ascomycota</taxon>
        <taxon>Pezizomycotina</taxon>
        <taxon>Sordariomycetes</taxon>
        <taxon>Sordariomycetidae</taxon>
        <taxon>Sordariales</taxon>
        <taxon>Chaetomiaceae</taxon>
        <taxon>Dichotomopilus</taxon>
    </lineage>
</organism>
<dbReference type="RefSeq" id="XP_062636540.1">
    <property type="nucleotide sequence ID" value="XM_062777406.1"/>
</dbReference>
<evidence type="ECO:0000313" key="2">
    <source>
        <dbReference type="Proteomes" id="UP001302676"/>
    </source>
</evidence>
<dbReference type="AlphaFoldDB" id="A0AAN6ZML2"/>
<dbReference type="Proteomes" id="UP001302676">
    <property type="component" value="Unassembled WGS sequence"/>
</dbReference>
<keyword evidence="2" id="KW-1185">Reference proteome</keyword>
<reference evidence="1" key="2">
    <citation type="submission" date="2023-05" db="EMBL/GenBank/DDBJ databases">
        <authorList>
            <consortium name="Lawrence Berkeley National Laboratory"/>
            <person name="Steindorff A."/>
            <person name="Hensen N."/>
            <person name="Bonometti L."/>
            <person name="Westerberg I."/>
            <person name="Brannstrom I.O."/>
            <person name="Guillou S."/>
            <person name="Cros-Aarteil S."/>
            <person name="Calhoun S."/>
            <person name="Haridas S."/>
            <person name="Kuo A."/>
            <person name="Mondo S."/>
            <person name="Pangilinan J."/>
            <person name="Riley R."/>
            <person name="Labutti K."/>
            <person name="Andreopoulos B."/>
            <person name="Lipzen A."/>
            <person name="Chen C."/>
            <person name="Yanf M."/>
            <person name="Daum C."/>
            <person name="Ng V."/>
            <person name="Clum A."/>
            <person name="Ohm R."/>
            <person name="Martin F."/>
            <person name="Silar P."/>
            <person name="Natvig D."/>
            <person name="Lalanne C."/>
            <person name="Gautier V."/>
            <person name="Ament-Velasquez S.L."/>
            <person name="Kruys A."/>
            <person name="Hutchinson M.I."/>
            <person name="Powell A.J."/>
            <person name="Barry K."/>
            <person name="Miller A.N."/>
            <person name="Grigoriev I.V."/>
            <person name="Debuchy R."/>
            <person name="Gladieux P."/>
            <person name="Thoren M.H."/>
            <person name="Johannesson H."/>
        </authorList>
    </citation>
    <scope>NUCLEOTIDE SEQUENCE</scope>
    <source>
        <strain evidence="1">CBS 141.50</strain>
    </source>
</reference>
<accession>A0AAN6ZML2</accession>
<comment type="caution">
    <text evidence="1">The sequence shown here is derived from an EMBL/GenBank/DDBJ whole genome shotgun (WGS) entry which is preliminary data.</text>
</comment>
<proteinExistence type="predicted"/>
<gene>
    <name evidence="1" type="ORF">C8A04DRAFT_12650</name>
</gene>
<dbReference type="EMBL" id="MU853589">
    <property type="protein sequence ID" value="KAK4143169.1"/>
    <property type="molecule type" value="Genomic_DNA"/>
</dbReference>
<dbReference type="GeneID" id="87814019"/>
<sequence>MSVPNSPYLSDSGFSEALTDDPRKCQIVGCYKRHAYARAPKGLKVYSDFCTKHTCGRVYPEQSQYYCIFPRVANSAYCSHHRTCGQEGCEEQGEPLTLDLSDFKPFYCRKHRCAVLGCQEPPKAGDRERRCELHAVRCRVQGCSRSAYTHDDGRVDHYCLLHYGTQRCLYRDCTRQTLGSSFSFCHVHNPPNGSNDQDKDSNPCSLRGCNKSAEPNAHACSIHLCSVRGCPKPTVIYAPSSSDPPNTIATPYPPLCSSHICLDCDKPRNSATINAEYCSAHECGLVACRSRALDKGGHCSRHACSVMGCLRAKQGALSSSFLTVDRERERCEVHARVGSGVEGIGSGRIRASSFGAVNAGTGGFVRRYGGSGADDEALRVRMQRNRFSDDLERLYRSER</sequence>
<protein>
    <submittedName>
        <fullName evidence="1">Uncharacterized protein</fullName>
    </submittedName>
</protein>
<reference evidence="1" key="1">
    <citation type="journal article" date="2023" name="Mol. Phylogenet. Evol.">
        <title>Genome-scale phylogeny and comparative genomics of the fungal order Sordariales.</title>
        <authorList>
            <person name="Hensen N."/>
            <person name="Bonometti L."/>
            <person name="Westerberg I."/>
            <person name="Brannstrom I.O."/>
            <person name="Guillou S."/>
            <person name="Cros-Aarteil S."/>
            <person name="Calhoun S."/>
            <person name="Haridas S."/>
            <person name="Kuo A."/>
            <person name="Mondo S."/>
            <person name="Pangilinan J."/>
            <person name="Riley R."/>
            <person name="LaButti K."/>
            <person name="Andreopoulos B."/>
            <person name="Lipzen A."/>
            <person name="Chen C."/>
            <person name="Yan M."/>
            <person name="Daum C."/>
            <person name="Ng V."/>
            <person name="Clum A."/>
            <person name="Steindorff A."/>
            <person name="Ohm R.A."/>
            <person name="Martin F."/>
            <person name="Silar P."/>
            <person name="Natvig D.O."/>
            <person name="Lalanne C."/>
            <person name="Gautier V."/>
            <person name="Ament-Velasquez S.L."/>
            <person name="Kruys A."/>
            <person name="Hutchinson M.I."/>
            <person name="Powell A.J."/>
            <person name="Barry K."/>
            <person name="Miller A.N."/>
            <person name="Grigoriev I.V."/>
            <person name="Debuchy R."/>
            <person name="Gladieux P."/>
            <person name="Hiltunen Thoren M."/>
            <person name="Johannesson H."/>
        </authorList>
    </citation>
    <scope>NUCLEOTIDE SEQUENCE</scope>
    <source>
        <strain evidence="1">CBS 141.50</strain>
    </source>
</reference>